<evidence type="ECO:0000256" key="3">
    <source>
        <dbReference type="ARBA" id="ARBA00022705"/>
    </source>
</evidence>
<name>W7HNJ1_9PEZI</name>
<evidence type="ECO:0000256" key="4">
    <source>
        <dbReference type="ARBA" id="ARBA00023242"/>
    </source>
</evidence>
<dbReference type="HOGENOM" id="CLU_018596_2_0_1"/>
<dbReference type="GO" id="GO:0006260">
    <property type="term" value="P:DNA replication"/>
    <property type="evidence" value="ECO:0007669"/>
    <property type="project" value="UniProtKB-UniRule"/>
</dbReference>
<comment type="subunit">
    <text evidence="5">Component of the origin recognition complex (ORC).</text>
</comment>
<protein>
    <recommendedName>
        <fullName evidence="5">Origin recognition complex subunit 2</fullName>
    </recommendedName>
</protein>
<evidence type="ECO:0000259" key="8">
    <source>
        <dbReference type="Pfam" id="PF24882"/>
    </source>
</evidence>
<evidence type="ECO:0000256" key="5">
    <source>
        <dbReference type="RuleBase" id="RU368084"/>
    </source>
</evidence>
<feature type="region of interest" description="Disordered" evidence="6">
    <location>
        <begin position="1"/>
        <end position="72"/>
    </location>
</feature>
<feature type="compositionally biased region" description="Basic residues" evidence="6">
    <location>
        <begin position="145"/>
        <end position="158"/>
    </location>
</feature>
<dbReference type="InterPro" id="IPR056772">
    <property type="entry name" value="RecA-like_ORC2"/>
</dbReference>
<dbReference type="Proteomes" id="UP000024837">
    <property type="component" value="Unassembled WGS sequence"/>
</dbReference>
<organism evidence="9 10">
    <name type="scientific">Drechslerella stenobrocha 248</name>
    <dbReference type="NCBI Taxonomy" id="1043628"/>
    <lineage>
        <taxon>Eukaryota</taxon>
        <taxon>Fungi</taxon>
        <taxon>Dikarya</taxon>
        <taxon>Ascomycota</taxon>
        <taxon>Pezizomycotina</taxon>
        <taxon>Orbiliomycetes</taxon>
        <taxon>Orbiliales</taxon>
        <taxon>Orbiliaceae</taxon>
        <taxon>Drechslerella</taxon>
    </lineage>
</organism>
<evidence type="ECO:0000313" key="9">
    <source>
        <dbReference type="EMBL" id="EWC45611.1"/>
    </source>
</evidence>
<proteinExistence type="inferred from homology"/>
<feature type="region of interest" description="Disordered" evidence="6">
    <location>
        <begin position="115"/>
        <end position="172"/>
    </location>
</feature>
<dbReference type="Pfam" id="PF24882">
    <property type="entry name" value="WHD_ORC2"/>
    <property type="match status" value="1"/>
</dbReference>
<dbReference type="InterPro" id="IPR056773">
    <property type="entry name" value="WHD_ORC2"/>
</dbReference>
<dbReference type="PANTHER" id="PTHR14052">
    <property type="entry name" value="ORIGIN RECOGNITION COMPLEX SUBUNIT 2"/>
    <property type="match status" value="1"/>
</dbReference>
<sequence>MKRKREDAPPTTASDTPRHSRVKDVGDAPITPSKANGTPRKVAFAKQAIGKSPRTPRAKHIDTNDDTEDDISRALPIRNVRNLIQRSIREDLLDDEDAEGFEQEDDNLARRIFAEGDDDDDDAGSSEGESDGGMGKGSQATTPSKARRGRKPGPKPKQKKEQSPPPVVTIEGPTAYFEQNRGRPKPSSSNATVPPLSPKSYFRLLESHEEKHVPDIEHLSSLHSANMNQWAFELSEGFNVLLYGYGSKRKLLMEFAELEAALGHTVVVVNGYVGGLTIRDIFNMVVNAVLGANHGMRLGANVNDMLESVLQLLDEHDDGGLITLLVHSIDGAALRTAQVQALLSQLAAHKKVRLVASSDNILAALLWDSSTLTLFNFVSHDATTFVPYDMEISAADEAEGIVDVISGGTGGRSGRSGAKGVKYVLASLTGNAKNLYRILVATQLLAMEEDGASKDRMGVEAYGVGYRALYQKGLEEFVCSSDLVFKTLLKEFYDHQMITSRRDLQGSEVMWAPFRKEELENILEDILLN</sequence>
<evidence type="ECO:0000313" key="10">
    <source>
        <dbReference type="Proteomes" id="UP000024837"/>
    </source>
</evidence>
<keyword evidence="3 5" id="KW-0235">DNA replication</keyword>
<feature type="domain" description="Origin recognition complex subunit 2 RecA-like" evidence="7">
    <location>
        <begin position="216"/>
        <end position="382"/>
    </location>
</feature>
<dbReference type="Pfam" id="PF04084">
    <property type="entry name" value="RecA-like_ORC2"/>
    <property type="match status" value="1"/>
</dbReference>
<keyword evidence="10" id="KW-1185">Reference proteome</keyword>
<feature type="compositionally biased region" description="Basic and acidic residues" evidence="6">
    <location>
        <begin position="16"/>
        <end position="26"/>
    </location>
</feature>
<keyword evidence="4 5" id="KW-0539">Nucleus</keyword>
<reference evidence="9 10" key="1">
    <citation type="submission" date="2013-05" db="EMBL/GenBank/DDBJ databases">
        <title>Drechslerella stenobrocha genome reveals carnivorous origination and mechanical trapping mechanism of predatory fungi.</title>
        <authorList>
            <person name="Liu X."/>
            <person name="Zhang W."/>
            <person name="Liu K."/>
        </authorList>
    </citation>
    <scope>NUCLEOTIDE SEQUENCE [LARGE SCALE GENOMIC DNA]</scope>
    <source>
        <strain evidence="9 10">248</strain>
    </source>
</reference>
<dbReference type="OrthoDB" id="346673at2759"/>
<evidence type="ECO:0000259" key="7">
    <source>
        <dbReference type="Pfam" id="PF04084"/>
    </source>
</evidence>
<feature type="compositionally biased region" description="Acidic residues" evidence="6">
    <location>
        <begin position="115"/>
        <end position="130"/>
    </location>
</feature>
<dbReference type="AlphaFoldDB" id="W7HNJ1"/>
<dbReference type="GO" id="GO:0003688">
    <property type="term" value="F:DNA replication origin binding"/>
    <property type="evidence" value="ECO:0007669"/>
    <property type="project" value="UniProtKB-UniRule"/>
</dbReference>
<feature type="region of interest" description="Disordered" evidence="6">
    <location>
        <begin position="177"/>
        <end position="196"/>
    </location>
</feature>
<accession>W7HNJ1</accession>
<evidence type="ECO:0000256" key="2">
    <source>
        <dbReference type="ARBA" id="ARBA00007421"/>
    </source>
</evidence>
<dbReference type="EMBL" id="KI966425">
    <property type="protein sequence ID" value="EWC45611.1"/>
    <property type="molecule type" value="Genomic_DNA"/>
</dbReference>
<dbReference type="PANTHER" id="PTHR14052:SF0">
    <property type="entry name" value="ORIGIN RECOGNITION COMPLEX SUBUNIT 2"/>
    <property type="match status" value="1"/>
</dbReference>
<feature type="domain" description="Origin recognition complex subunit 2 winged-helix" evidence="8">
    <location>
        <begin position="459"/>
        <end position="518"/>
    </location>
</feature>
<evidence type="ECO:0000256" key="1">
    <source>
        <dbReference type="ARBA" id="ARBA00004123"/>
    </source>
</evidence>
<evidence type="ECO:0000256" key="6">
    <source>
        <dbReference type="SAM" id="MobiDB-lite"/>
    </source>
</evidence>
<comment type="similarity">
    <text evidence="2 5">Belongs to the ORC2 family.</text>
</comment>
<dbReference type="InterPro" id="IPR007220">
    <property type="entry name" value="ORC2"/>
</dbReference>
<comment type="function">
    <text evidence="5">Component of the origin recognition complex (ORC) that binds origins of replication. DNA-binding is ATP-dependent. ORC is required to assemble the pre-replication complex necessary to initiate DNA replication.</text>
</comment>
<gene>
    <name evidence="9" type="ORF">DRE_05172</name>
</gene>
<comment type="subcellular location">
    <subcellularLocation>
        <location evidence="1 5">Nucleus</location>
    </subcellularLocation>
</comment>
<dbReference type="GO" id="GO:0005664">
    <property type="term" value="C:nuclear origin of replication recognition complex"/>
    <property type="evidence" value="ECO:0007669"/>
    <property type="project" value="UniProtKB-UniRule"/>
</dbReference>